<comment type="similarity">
    <text evidence="1 4">Belongs to the glycosyl hydrolase 31 family.</text>
</comment>
<dbReference type="GO" id="GO:0048741">
    <property type="term" value="P:skeletal muscle fiber development"/>
    <property type="evidence" value="ECO:0007669"/>
    <property type="project" value="TreeGrafter"/>
</dbReference>
<name>A0A9N7VQN9_PLEPL</name>
<keyword evidence="5" id="KW-1133">Transmembrane helix</keyword>
<organism evidence="8 9">
    <name type="scientific">Pleuronectes platessa</name>
    <name type="common">European plaice</name>
    <dbReference type="NCBI Taxonomy" id="8262"/>
    <lineage>
        <taxon>Eukaryota</taxon>
        <taxon>Metazoa</taxon>
        <taxon>Chordata</taxon>
        <taxon>Craniata</taxon>
        <taxon>Vertebrata</taxon>
        <taxon>Euteleostomi</taxon>
        <taxon>Actinopterygii</taxon>
        <taxon>Neopterygii</taxon>
        <taxon>Teleostei</taxon>
        <taxon>Neoteleostei</taxon>
        <taxon>Acanthomorphata</taxon>
        <taxon>Carangaria</taxon>
        <taxon>Pleuronectiformes</taxon>
        <taxon>Pleuronectoidei</taxon>
        <taxon>Pleuronectidae</taxon>
        <taxon>Pleuronectes</taxon>
    </lineage>
</organism>
<keyword evidence="3 4" id="KW-0326">Glycosidase</keyword>
<dbReference type="PANTHER" id="PTHR43053">
    <property type="entry name" value="GLYCOSIDASE FAMILY 31"/>
    <property type="match status" value="1"/>
</dbReference>
<dbReference type="PANTHER" id="PTHR43053:SF4">
    <property type="entry name" value="MYOGENESIS-REGULATING GLYCOSIDASE"/>
    <property type="match status" value="1"/>
</dbReference>
<dbReference type="InterPro" id="IPR048395">
    <property type="entry name" value="Glyco_hydro_31_C"/>
</dbReference>
<accession>A0A9N7VQN9</accession>
<evidence type="ECO:0000256" key="5">
    <source>
        <dbReference type="SAM" id="Phobius"/>
    </source>
</evidence>
<evidence type="ECO:0000256" key="3">
    <source>
        <dbReference type="ARBA" id="ARBA00023295"/>
    </source>
</evidence>
<dbReference type="EMBL" id="CADEAL010004254">
    <property type="protein sequence ID" value="CAB1455418.1"/>
    <property type="molecule type" value="Genomic_DNA"/>
</dbReference>
<dbReference type="AlphaFoldDB" id="A0A9N7VQN9"/>
<evidence type="ECO:0000313" key="8">
    <source>
        <dbReference type="EMBL" id="CAB1455418.1"/>
    </source>
</evidence>
<keyword evidence="2 4" id="KW-0378">Hydrolase</keyword>
<evidence type="ECO:0000313" key="9">
    <source>
        <dbReference type="Proteomes" id="UP001153269"/>
    </source>
</evidence>
<evidence type="ECO:0000259" key="7">
    <source>
        <dbReference type="Pfam" id="PF21365"/>
    </source>
</evidence>
<sequence length="892" mass="100325">MVQCAQRTGTCLDSSLGSFLGTEANKLRGAAAAAAAAARQENRHNSRGQAQVMYQVVPGGAGGTITDVIPKQKHSKDTRPLVGAGVIGLVLVIAAVTAWCYYIASVRKAELLKTQLLDLNKDGYIIRNQGGSIVFRMDFRSGTLDLDSCSKDREMLSCGRTTDRKLNFFIETVQPKDTVQCYRVRWEELVPDIPVEHAMTYKFAHWYGGAVSAIQHWPISISGQQAPKPFVTSDIYANRNEFGGILESYWLSSNATAIKINNSVPFHLGWNETEKTMSFQARYNDSPFKPNPGEAPCAELSYRVCVGLDVTSMHKYMVRRYFNKPNKVPAKAMFRHPIWSTWALHKTKIDQEKLLAYAANIRKHNFNCSHLELDDRYSSRYGEFEFDTTKFPNASSMFQKLKSDGFLVSLWIHPFVNYDSDNFHTCVERSLFVMEPTGRLPALVKWWNGIGGILDFTNPEARDWFSSQLRSLRSRYGVTSFKFDAGETNYLPWKFSTRTPIRDPSFFTRRYTEMAIPYNDRAELRSGYQSQNISCFFRPIDRDSVWGYELGLKSLIPTVLTISILGYQFILPDMIGGNAYLNRTEGSRILPDRELYIRWLELSAFMPSMQFSIPPWAYDNEVVEIARKYTALHESLVAPRVLELAGEVLDTGDPIIRPLWWIATGDETAYKIDSQFLIGDDLMVAPVLEPGKQERDIYLPAGRWRSYKGERFDIKEPLHLTDYPRKIGAIHQTLHLTNAKAGPANKGFVYKAANRETCEVQGLLRVYQSASQLLYLTSEGHGPRGPHSIFWLVGLAVFPCKRKEKGEEKDEWRKERGGMKGLGLGSDGGAGGFGPCPLACRCASSSQCKGLELLLDGIFSPVASAVPASIWRAAVCTAERQPLSDTAIKNNP</sequence>
<protein>
    <recommendedName>
        <fullName evidence="10">Myogenesis-regulating glycosidase</fullName>
    </recommendedName>
</protein>
<evidence type="ECO:0000256" key="4">
    <source>
        <dbReference type="RuleBase" id="RU361185"/>
    </source>
</evidence>
<dbReference type="Proteomes" id="UP001153269">
    <property type="component" value="Unassembled WGS sequence"/>
</dbReference>
<dbReference type="CDD" id="cd06592">
    <property type="entry name" value="GH31_NET37"/>
    <property type="match status" value="1"/>
</dbReference>
<evidence type="ECO:0000259" key="6">
    <source>
        <dbReference type="Pfam" id="PF01055"/>
    </source>
</evidence>
<gene>
    <name evidence="8" type="ORF">PLEPLA_LOCUS43194</name>
</gene>
<dbReference type="Gene3D" id="2.60.40.1180">
    <property type="entry name" value="Golgi alpha-mannosidase II"/>
    <property type="match status" value="1"/>
</dbReference>
<dbReference type="Gene3D" id="3.20.20.80">
    <property type="entry name" value="Glycosidases"/>
    <property type="match status" value="1"/>
</dbReference>
<keyword evidence="5" id="KW-0472">Membrane</keyword>
<dbReference type="SUPFAM" id="SSF51011">
    <property type="entry name" value="Glycosyl hydrolase domain"/>
    <property type="match status" value="1"/>
</dbReference>
<feature type="domain" description="Glycoside hydrolase family 31 TIM barrel" evidence="6">
    <location>
        <begin position="348"/>
        <end position="490"/>
    </location>
</feature>
<keyword evidence="9" id="KW-1185">Reference proteome</keyword>
<dbReference type="InterPro" id="IPR050985">
    <property type="entry name" value="Alpha-glycosidase_related"/>
</dbReference>
<keyword evidence="5" id="KW-0812">Transmembrane</keyword>
<dbReference type="GO" id="GO:0005975">
    <property type="term" value="P:carbohydrate metabolic process"/>
    <property type="evidence" value="ECO:0007669"/>
    <property type="project" value="InterPro"/>
</dbReference>
<evidence type="ECO:0000256" key="1">
    <source>
        <dbReference type="ARBA" id="ARBA00007806"/>
    </source>
</evidence>
<reference evidence="8" key="1">
    <citation type="submission" date="2020-03" db="EMBL/GenBank/DDBJ databases">
        <authorList>
            <person name="Weist P."/>
        </authorList>
    </citation>
    <scope>NUCLEOTIDE SEQUENCE</scope>
</reference>
<proteinExistence type="inferred from homology"/>
<feature type="transmembrane region" description="Helical" evidence="5">
    <location>
        <begin position="81"/>
        <end position="104"/>
    </location>
</feature>
<comment type="caution">
    <text evidence="8">The sequence shown here is derived from an EMBL/GenBank/DDBJ whole genome shotgun (WGS) entry which is preliminary data.</text>
</comment>
<dbReference type="Pfam" id="PF01055">
    <property type="entry name" value="Glyco_hydro_31_2nd"/>
    <property type="match status" value="2"/>
</dbReference>
<dbReference type="InterPro" id="IPR000322">
    <property type="entry name" value="Glyco_hydro_31_TIM"/>
</dbReference>
<dbReference type="GO" id="GO:0004553">
    <property type="term" value="F:hydrolase activity, hydrolyzing O-glycosyl compounds"/>
    <property type="evidence" value="ECO:0007669"/>
    <property type="project" value="InterPro"/>
</dbReference>
<dbReference type="SUPFAM" id="SSF51445">
    <property type="entry name" value="(Trans)glycosidases"/>
    <property type="match status" value="1"/>
</dbReference>
<dbReference type="FunFam" id="3.20.20.80:FF:000037">
    <property type="entry name" value="Putative family 31 glucosidase KIAA1161"/>
    <property type="match status" value="1"/>
</dbReference>
<feature type="domain" description="Glycosyl hydrolase family 31 C-terminal" evidence="7">
    <location>
        <begin position="652"/>
        <end position="714"/>
    </location>
</feature>
<evidence type="ECO:0008006" key="10">
    <source>
        <dbReference type="Google" id="ProtNLM"/>
    </source>
</evidence>
<evidence type="ECO:0000256" key="2">
    <source>
        <dbReference type="ARBA" id="ARBA00022801"/>
    </source>
</evidence>
<feature type="domain" description="Glycoside hydrolase family 31 TIM barrel" evidence="6">
    <location>
        <begin position="552"/>
        <end position="636"/>
    </location>
</feature>
<dbReference type="Pfam" id="PF21365">
    <property type="entry name" value="Glyco_hydro_31_3rd"/>
    <property type="match status" value="1"/>
</dbReference>
<dbReference type="InterPro" id="IPR013780">
    <property type="entry name" value="Glyco_hydro_b"/>
</dbReference>
<dbReference type="InterPro" id="IPR017853">
    <property type="entry name" value="GH"/>
</dbReference>